<dbReference type="Gene3D" id="1.25.40.10">
    <property type="entry name" value="Tetratricopeptide repeat domain"/>
    <property type="match status" value="1"/>
</dbReference>
<dbReference type="Pfam" id="PF13424">
    <property type="entry name" value="TPR_12"/>
    <property type="match status" value="1"/>
</dbReference>
<dbReference type="SUPFAM" id="SSF48452">
    <property type="entry name" value="TPR-like"/>
    <property type="match status" value="1"/>
</dbReference>
<evidence type="ECO:0000313" key="1">
    <source>
        <dbReference type="EMBL" id="GAI56512.1"/>
    </source>
</evidence>
<dbReference type="InterPro" id="IPR011990">
    <property type="entry name" value="TPR-like_helical_dom_sf"/>
</dbReference>
<sequence length="58" mass="6768">MKVKDYQFEDALRLYEQALVIYQQAGDSLGEAEALIDIGEMYQHKFDYVTALARYEES</sequence>
<dbReference type="EMBL" id="BARV01036705">
    <property type="protein sequence ID" value="GAI56512.1"/>
    <property type="molecule type" value="Genomic_DNA"/>
</dbReference>
<feature type="non-terminal residue" evidence="1">
    <location>
        <position position="58"/>
    </location>
</feature>
<protein>
    <submittedName>
        <fullName evidence="1">Uncharacterized protein</fullName>
    </submittedName>
</protein>
<comment type="caution">
    <text evidence="1">The sequence shown here is derived from an EMBL/GenBank/DDBJ whole genome shotgun (WGS) entry which is preliminary data.</text>
</comment>
<dbReference type="AlphaFoldDB" id="X1PJS8"/>
<reference evidence="1" key="1">
    <citation type="journal article" date="2014" name="Front. Microbiol.">
        <title>High frequency of phylogenetically diverse reductive dehalogenase-homologous genes in deep subseafloor sedimentary metagenomes.</title>
        <authorList>
            <person name="Kawai M."/>
            <person name="Futagami T."/>
            <person name="Toyoda A."/>
            <person name="Takaki Y."/>
            <person name="Nishi S."/>
            <person name="Hori S."/>
            <person name="Arai W."/>
            <person name="Tsubouchi T."/>
            <person name="Morono Y."/>
            <person name="Uchiyama I."/>
            <person name="Ito T."/>
            <person name="Fujiyama A."/>
            <person name="Inagaki F."/>
            <person name="Takami H."/>
        </authorList>
    </citation>
    <scope>NUCLEOTIDE SEQUENCE</scope>
    <source>
        <strain evidence="1">Expedition CK06-06</strain>
    </source>
</reference>
<organism evidence="1">
    <name type="scientific">marine sediment metagenome</name>
    <dbReference type="NCBI Taxonomy" id="412755"/>
    <lineage>
        <taxon>unclassified sequences</taxon>
        <taxon>metagenomes</taxon>
        <taxon>ecological metagenomes</taxon>
    </lineage>
</organism>
<accession>X1PJS8</accession>
<name>X1PJS8_9ZZZZ</name>
<proteinExistence type="predicted"/>
<gene>
    <name evidence="1" type="ORF">S06H3_56964</name>
</gene>